<protein>
    <recommendedName>
        <fullName evidence="12">U-box domain-containing protein</fullName>
    </recommendedName>
</protein>
<dbReference type="PROSITE" id="PS51698">
    <property type="entry name" value="U_BOX"/>
    <property type="match status" value="1"/>
</dbReference>
<dbReference type="InterPro" id="IPR019734">
    <property type="entry name" value="TPR_rpt"/>
</dbReference>
<accession>A0A3M6XC75</accession>
<name>A0A3M6XC75_HORWE</name>
<evidence type="ECO:0000313" key="14">
    <source>
        <dbReference type="Proteomes" id="UP000282582"/>
    </source>
</evidence>
<dbReference type="SUPFAM" id="SSF48452">
    <property type="entry name" value="TPR-like"/>
    <property type="match status" value="1"/>
</dbReference>
<organism evidence="13 14">
    <name type="scientific">Hortaea werneckii</name>
    <name type="common">Black yeast</name>
    <name type="synonym">Cladosporium werneckii</name>
    <dbReference type="NCBI Taxonomy" id="91943"/>
    <lineage>
        <taxon>Eukaryota</taxon>
        <taxon>Fungi</taxon>
        <taxon>Dikarya</taxon>
        <taxon>Ascomycota</taxon>
        <taxon>Pezizomycotina</taxon>
        <taxon>Dothideomycetes</taxon>
        <taxon>Dothideomycetidae</taxon>
        <taxon>Mycosphaerellales</taxon>
        <taxon>Teratosphaeriaceae</taxon>
        <taxon>Hortaea</taxon>
    </lineage>
</organism>
<gene>
    <name evidence="13" type="ORF">D0868_14822</name>
</gene>
<reference evidence="13 14" key="1">
    <citation type="journal article" date="2018" name="BMC Genomics">
        <title>Genomic evidence for intraspecific hybridization in a clonal and extremely halotolerant yeast.</title>
        <authorList>
            <person name="Gostincar C."/>
            <person name="Stajich J.E."/>
            <person name="Zupancic J."/>
            <person name="Zalar P."/>
            <person name="Gunde-Cimerman N."/>
        </authorList>
    </citation>
    <scope>NUCLEOTIDE SEQUENCE [LARGE SCALE GENOMIC DNA]</scope>
    <source>
        <strain evidence="13 14">EXF-6654</strain>
    </source>
</reference>
<dbReference type="GO" id="GO:0046872">
    <property type="term" value="F:metal ion binding"/>
    <property type="evidence" value="ECO:0007669"/>
    <property type="project" value="UniProtKB-UniRule"/>
</dbReference>
<dbReference type="GO" id="GO:0051087">
    <property type="term" value="F:protein-folding chaperone binding"/>
    <property type="evidence" value="ECO:0007669"/>
    <property type="project" value="TreeGrafter"/>
</dbReference>
<evidence type="ECO:0000256" key="1">
    <source>
        <dbReference type="ARBA" id="ARBA00000900"/>
    </source>
</evidence>
<comment type="catalytic activity">
    <reaction evidence="1">
        <text>S-ubiquitinyl-[E2 ubiquitin-conjugating enzyme]-L-cysteine + [acceptor protein]-L-lysine = [E2 ubiquitin-conjugating enzyme]-L-cysteine + N(6)-ubiquitinyl-[acceptor protein]-L-lysine.</text>
        <dbReference type="EC" id="2.3.2.27"/>
    </reaction>
</comment>
<dbReference type="PANTHER" id="PTHR46803">
    <property type="entry name" value="E3 UBIQUITIN-PROTEIN LIGASE CHIP"/>
    <property type="match status" value="1"/>
</dbReference>
<dbReference type="GO" id="GO:0043161">
    <property type="term" value="P:proteasome-mediated ubiquitin-dependent protein catabolic process"/>
    <property type="evidence" value="ECO:0007669"/>
    <property type="project" value="TreeGrafter"/>
</dbReference>
<dbReference type="GO" id="GO:0005737">
    <property type="term" value="C:cytoplasm"/>
    <property type="evidence" value="ECO:0007669"/>
    <property type="project" value="TreeGrafter"/>
</dbReference>
<sequence length="471" mass="53187">MTVHEASSHAEIEKLDASTTYNSLRHEISKLDGPEALGNGYDWGNGQATFGHLIGGYDAGYYGYLSSQVYSTDMFYSVFKKDPMNGKEGRRYRHTVLEKGGSQDEMETLKEFLGREPTEQLKDKGNLAFRNGSYAEAEDFYTQAIQKYSRNPLIFTNRANARLKLQQWDGAVNDCLKSLEITTTAAGGHNHKAYYFLAQAQLALHHPHEALSSALTAYEQVRDPKPNAKIGPRDLEVFSAFVLKCKKAKFAVRDRERLRRQGDLRAELEGLLEERRQREVGAVAGLLERGEIGQVEASTTLLSLFRFIYYPSDASNRNLSKTKGRGEKESLLDIERTQEAHETFTRQTADLVTVFASADPTTVGTHHQPREVSDHLVDMITFEPMHDPVITKNGHSYERATLYEHLKRSPTDPLTRDPLTIDELRSNFGLKAACDEFWESGAISWQIASYEEGKYSCRELAALNRVTIVTR</sequence>
<dbReference type="Gene3D" id="1.25.40.10">
    <property type="entry name" value="Tetratricopeptide repeat domain"/>
    <property type="match status" value="1"/>
</dbReference>
<keyword evidence="9 11" id="KW-0482">Metalloprotease</keyword>
<evidence type="ECO:0000313" key="13">
    <source>
        <dbReference type="EMBL" id="RMX88424.1"/>
    </source>
</evidence>
<keyword evidence="2 11" id="KW-0645">Protease</keyword>
<evidence type="ECO:0000256" key="6">
    <source>
        <dbReference type="ARBA" id="ARBA00022786"/>
    </source>
</evidence>
<dbReference type="GO" id="GO:0003755">
    <property type="term" value="F:peptidyl-prolyl cis-trans isomerase activity"/>
    <property type="evidence" value="ECO:0007669"/>
    <property type="project" value="UniProtKB-KW"/>
</dbReference>
<evidence type="ECO:0000256" key="2">
    <source>
        <dbReference type="ARBA" id="ARBA00022670"/>
    </source>
</evidence>
<dbReference type="GO" id="GO:0061630">
    <property type="term" value="F:ubiquitin protein ligase activity"/>
    <property type="evidence" value="ECO:0007669"/>
    <property type="project" value="UniProtKB-EC"/>
</dbReference>
<comment type="cofactor">
    <cofactor evidence="11">
        <name>Zn(2+)</name>
        <dbReference type="ChEBI" id="CHEBI:29105"/>
    </cofactor>
    <text evidence="11">Binds 1 zinc ion.</text>
</comment>
<keyword evidence="10" id="KW-0697">Rotamase</keyword>
<keyword evidence="7 11" id="KW-0378">Hydrolase</keyword>
<dbReference type="GO" id="GO:0006515">
    <property type="term" value="P:protein quality control for misfolded or incompletely synthesized proteins"/>
    <property type="evidence" value="ECO:0007669"/>
    <property type="project" value="TreeGrafter"/>
</dbReference>
<dbReference type="GO" id="GO:0045862">
    <property type="term" value="P:positive regulation of proteolysis"/>
    <property type="evidence" value="ECO:0007669"/>
    <property type="project" value="TreeGrafter"/>
</dbReference>
<dbReference type="SMART" id="SM00504">
    <property type="entry name" value="Ubox"/>
    <property type="match status" value="1"/>
</dbReference>
<dbReference type="Proteomes" id="UP000282582">
    <property type="component" value="Unassembled WGS sequence"/>
</dbReference>
<dbReference type="InterPro" id="IPR003613">
    <property type="entry name" value="Ubox_domain"/>
</dbReference>
<dbReference type="SMART" id="SM00028">
    <property type="entry name" value="TPR"/>
    <property type="match status" value="3"/>
</dbReference>
<evidence type="ECO:0000256" key="7">
    <source>
        <dbReference type="ARBA" id="ARBA00022801"/>
    </source>
</evidence>
<keyword evidence="5" id="KW-0677">Repeat</keyword>
<keyword evidence="4 11" id="KW-0479">Metal-binding</keyword>
<dbReference type="GO" id="GO:0000209">
    <property type="term" value="P:protein polyubiquitination"/>
    <property type="evidence" value="ECO:0007669"/>
    <property type="project" value="TreeGrafter"/>
</dbReference>
<dbReference type="GO" id="GO:0071218">
    <property type="term" value="P:cellular response to misfolded protein"/>
    <property type="evidence" value="ECO:0007669"/>
    <property type="project" value="TreeGrafter"/>
</dbReference>
<dbReference type="InterPro" id="IPR024077">
    <property type="entry name" value="Neurolysin/TOP_dom2"/>
</dbReference>
<feature type="domain" description="U-box" evidence="12">
    <location>
        <begin position="371"/>
        <end position="444"/>
    </location>
</feature>
<evidence type="ECO:0000256" key="8">
    <source>
        <dbReference type="ARBA" id="ARBA00022833"/>
    </source>
</evidence>
<keyword evidence="8 11" id="KW-0862">Zinc</keyword>
<dbReference type="InterPro" id="IPR011990">
    <property type="entry name" value="TPR-like_helical_dom_sf"/>
</dbReference>
<evidence type="ECO:0000256" key="4">
    <source>
        <dbReference type="ARBA" id="ARBA00022723"/>
    </source>
</evidence>
<evidence type="ECO:0000256" key="5">
    <source>
        <dbReference type="ARBA" id="ARBA00022737"/>
    </source>
</evidence>
<evidence type="ECO:0000256" key="3">
    <source>
        <dbReference type="ARBA" id="ARBA00022679"/>
    </source>
</evidence>
<evidence type="ECO:0000259" key="12">
    <source>
        <dbReference type="PROSITE" id="PS51698"/>
    </source>
</evidence>
<dbReference type="EMBL" id="QWIK01002300">
    <property type="protein sequence ID" value="RMX88424.1"/>
    <property type="molecule type" value="Genomic_DNA"/>
</dbReference>
<keyword evidence="10" id="KW-0413">Isomerase</keyword>
<keyword evidence="6" id="KW-0833">Ubl conjugation pathway</keyword>
<comment type="caution">
    <text evidence="13">The sequence shown here is derived from an EMBL/GenBank/DDBJ whole genome shotgun (WGS) entry which is preliminary data.</text>
</comment>
<evidence type="ECO:0000256" key="10">
    <source>
        <dbReference type="ARBA" id="ARBA00023110"/>
    </source>
</evidence>
<keyword evidence="3" id="KW-0808">Transferase</keyword>
<dbReference type="InterPro" id="IPR013083">
    <property type="entry name" value="Znf_RING/FYVE/PHD"/>
</dbReference>
<dbReference type="SUPFAM" id="SSF55486">
    <property type="entry name" value="Metalloproteases ('zincins'), catalytic domain"/>
    <property type="match status" value="1"/>
</dbReference>
<dbReference type="InterPro" id="IPR001567">
    <property type="entry name" value="Pept_M3A_M3B_dom"/>
</dbReference>
<dbReference type="Pfam" id="PF04564">
    <property type="entry name" value="U-box"/>
    <property type="match status" value="1"/>
</dbReference>
<evidence type="ECO:0000256" key="9">
    <source>
        <dbReference type="ARBA" id="ARBA00023049"/>
    </source>
</evidence>
<evidence type="ECO:0000256" key="11">
    <source>
        <dbReference type="RuleBase" id="RU003435"/>
    </source>
</evidence>
<comment type="similarity">
    <text evidence="11">Belongs to the peptidase M3 family.</text>
</comment>
<dbReference type="PANTHER" id="PTHR46803:SF2">
    <property type="entry name" value="E3 UBIQUITIN-PROTEIN LIGASE CHIP"/>
    <property type="match status" value="1"/>
</dbReference>
<dbReference type="GO" id="GO:0004222">
    <property type="term" value="F:metalloendopeptidase activity"/>
    <property type="evidence" value="ECO:0007669"/>
    <property type="project" value="InterPro"/>
</dbReference>
<dbReference type="Gene3D" id="3.30.40.10">
    <property type="entry name" value="Zinc/RING finger domain, C3HC4 (zinc finger)"/>
    <property type="match status" value="1"/>
</dbReference>
<dbReference type="Pfam" id="PF01432">
    <property type="entry name" value="Peptidase_M3"/>
    <property type="match status" value="1"/>
</dbReference>
<dbReference type="SUPFAM" id="SSF57850">
    <property type="entry name" value="RING/U-box"/>
    <property type="match status" value="1"/>
</dbReference>
<dbReference type="AlphaFoldDB" id="A0A3M6XC75"/>
<dbReference type="Gene3D" id="1.10.1370.10">
    <property type="entry name" value="Neurolysin, domain 3"/>
    <property type="match status" value="1"/>
</dbReference>
<proteinExistence type="inferred from homology"/>